<keyword evidence="5" id="KW-0862">Zinc</keyword>
<evidence type="ECO:0000313" key="13">
    <source>
        <dbReference type="EMBL" id="KAJ4479893.1"/>
    </source>
</evidence>
<feature type="domain" description="C2H2-type" evidence="12">
    <location>
        <begin position="2"/>
        <end position="29"/>
    </location>
</feature>
<gene>
    <name evidence="13" type="ORF">C8R41DRAFT_499863</name>
</gene>
<comment type="subcellular location">
    <subcellularLocation>
        <location evidence="1">Nucleus</location>
    </subcellularLocation>
</comment>
<dbReference type="PANTHER" id="PTHR24399">
    <property type="entry name" value="ZINC FINGER AND BTB DOMAIN-CONTAINING"/>
    <property type="match status" value="1"/>
</dbReference>
<name>A0ABQ8V8Q8_9AGAR</name>
<dbReference type="PROSITE" id="PS50089">
    <property type="entry name" value="ZF_RING_2"/>
    <property type="match status" value="1"/>
</dbReference>
<evidence type="ECO:0008006" key="15">
    <source>
        <dbReference type="Google" id="ProtNLM"/>
    </source>
</evidence>
<keyword evidence="4 9" id="KW-0863">Zinc-finger</keyword>
<dbReference type="PROSITE" id="PS00518">
    <property type="entry name" value="ZF_RING_1"/>
    <property type="match status" value="1"/>
</dbReference>
<dbReference type="EMBL" id="JANVFT010000062">
    <property type="protein sequence ID" value="KAJ4479893.1"/>
    <property type="molecule type" value="Genomic_DNA"/>
</dbReference>
<organism evidence="13 14">
    <name type="scientific">Lentinula lateritia</name>
    <dbReference type="NCBI Taxonomy" id="40482"/>
    <lineage>
        <taxon>Eukaryota</taxon>
        <taxon>Fungi</taxon>
        <taxon>Dikarya</taxon>
        <taxon>Basidiomycota</taxon>
        <taxon>Agaricomycotina</taxon>
        <taxon>Agaricomycetes</taxon>
        <taxon>Agaricomycetidae</taxon>
        <taxon>Agaricales</taxon>
        <taxon>Marasmiineae</taxon>
        <taxon>Omphalotaceae</taxon>
        <taxon>Lentinula</taxon>
    </lineage>
</organism>
<accession>A0ABQ8V8Q8</accession>
<dbReference type="Gene3D" id="3.30.40.10">
    <property type="entry name" value="Zinc/RING finger domain, C3HC4 (zinc finger)"/>
    <property type="match status" value="1"/>
</dbReference>
<dbReference type="SMART" id="SM00184">
    <property type="entry name" value="RING"/>
    <property type="match status" value="1"/>
</dbReference>
<feature type="compositionally biased region" description="Low complexity" evidence="10">
    <location>
        <begin position="472"/>
        <end position="483"/>
    </location>
</feature>
<keyword evidence="3" id="KW-0677">Repeat</keyword>
<evidence type="ECO:0000256" key="9">
    <source>
        <dbReference type="PROSITE-ProRule" id="PRU00042"/>
    </source>
</evidence>
<evidence type="ECO:0000256" key="10">
    <source>
        <dbReference type="SAM" id="MobiDB-lite"/>
    </source>
</evidence>
<evidence type="ECO:0000256" key="5">
    <source>
        <dbReference type="ARBA" id="ARBA00022833"/>
    </source>
</evidence>
<dbReference type="SMART" id="SM00355">
    <property type="entry name" value="ZnF_C2H2"/>
    <property type="match status" value="8"/>
</dbReference>
<evidence type="ECO:0000256" key="6">
    <source>
        <dbReference type="ARBA" id="ARBA00023015"/>
    </source>
</evidence>
<feature type="domain" description="C2H2-type" evidence="12">
    <location>
        <begin position="28"/>
        <end position="56"/>
    </location>
</feature>
<evidence type="ECO:0000256" key="1">
    <source>
        <dbReference type="ARBA" id="ARBA00004123"/>
    </source>
</evidence>
<dbReference type="InterPro" id="IPR018957">
    <property type="entry name" value="Znf_C3HC4_RING-type"/>
</dbReference>
<keyword evidence="7" id="KW-0804">Transcription</keyword>
<dbReference type="InterPro" id="IPR013083">
    <property type="entry name" value="Znf_RING/FYVE/PHD"/>
</dbReference>
<dbReference type="Pfam" id="PF12874">
    <property type="entry name" value="zf-met"/>
    <property type="match status" value="1"/>
</dbReference>
<dbReference type="PROSITE" id="PS50157">
    <property type="entry name" value="ZINC_FINGER_C2H2_2"/>
    <property type="match status" value="3"/>
</dbReference>
<evidence type="ECO:0000259" key="11">
    <source>
        <dbReference type="PROSITE" id="PS50089"/>
    </source>
</evidence>
<evidence type="ECO:0000256" key="3">
    <source>
        <dbReference type="ARBA" id="ARBA00022737"/>
    </source>
</evidence>
<dbReference type="SUPFAM" id="SSF57667">
    <property type="entry name" value="beta-beta-alpha zinc fingers"/>
    <property type="match status" value="2"/>
</dbReference>
<keyword evidence="14" id="KW-1185">Reference proteome</keyword>
<dbReference type="Pfam" id="PF00097">
    <property type="entry name" value="zf-C3HC4"/>
    <property type="match status" value="1"/>
</dbReference>
<evidence type="ECO:0000256" key="2">
    <source>
        <dbReference type="ARBA" id="ARBA00022723"/>
    </source>
</evidence>
<keyword evidence="8" id="KW-0539">Nucleus</keyword>
<evidence type="ECO:0000256" key="7">
    <source>
        <dbReference type="ARBA" id="ARBA00023163"/>
    </source>
</evidence>
<feature type="compositionally biased region" description="Polar residues" evidence="10">
    <location>
        <begin position="289"/>
        <end position="298"/>
    </location>
</feature>
<feature type="domain" description="RING-type" evidence="11">
    <location>
        <begin position="508"/>
        <end position="547"/>
    </location>
</feature>
<sequence length="562" mass="62501">MFPCSICKKHFDTFRALKEHARTSRSHHPCGYCERIFRNLYTLGRHIDAKHSTKEGETKSYTCRPCNRSFASQSSLVEHYRGSEAHPTCPKCGKGFENRRSFNEHQQLRGPCNIQIAQVFCSSCDMTIQKDDIFQHYLESPSHPTCHQCRVGFVDDRDFEQHCLRLHDLTRCKQCGRQYENVAQLQQHYLTSIRHPTCSACEIGFETEKRQQAHIQTIHFHSDPVNGETDVQLSHVSRVPSPVYVSQPSSPYRSVISRSVPIIENEDTLSTWTSCVFPDDEPPSVKPGFSSSGPSDITTPKAKSDDFRPYWTLNPPSPPAGALSSPEVQSPLELDALPTISPTPSTPISLSTIAPIRQVPWSQWGGSVGKAVSRPSLPRIATRLHKTPIESVKSSISTSLARDLVLLGFDKGNNSLLNTQAPDLSSPALMNDLSWKFNASMDLRPNGAHPKTENDQWYPVQPTYQKAVTRPSSNSSSTSTLNSGPYSRSSTIESPLSASTVAAVSLHCRLCMRDPCIDPTATMCGHIFCGNCITESVIVSPRCPVCEHALLLYCLFRLDLSP</sequence>
<dbReference type="Gene3D" id="3.30.160.60">
    <property type="entry name" value="Classic Zinc Finger"/>
    <property type="match status" value="2"/>
</dbReference>
<keyword evidence="2" id="KW-0479">Metal-binding</keyword>
<dbReference type="InterPro" id="IPR036236">
    <property type="entry name" value="Znf_C2H2_sf"/>
</dbReference>
<proteinExistence type="predicted"/>
<evidence type="ECO:0000256" key="4">
    <source>
        <dbReference type="ARBA" id="ARBA00022771"/>
    </source>
</evidence>
<dbReference type="Proteomes" id="UP001150217">
    <property type="component" value="Unassembled WGS sequence"/>
</dbReference>
<protein>
    <recommendedName>
        <fullName evidence="15">RING-type E3 ubiquitin transferase</fullName>
    </recommendedName>
</protein>
<dbReference type="InterPro" id="IPR001841">
    <property type="entry name" value="Znf_RING"/>
</dbReference>
<dbReference type="SUPFAM" id="SSF57850">
    <property type="entry name" value="RING/U-box"/>
    <property type="match status" value="1"/>
</dbReference>
<dbReference type="Pfam" id="PF00096">
    <property type="entry name" value="zf-C2H2"/>
    <property type="match status" value="1"/>
</dbReference>
<dbReference type="PANTHER" id="PTHR24399:SF70">
    <property type="entry name" value="C2H2-TYPE DOMAIN-CONTAINING PROTEIN"/>
    <property type="match status" value="1"/>
</dbReference>
<feature type="region of interest" description="Disordered" evidence="10">
    <location>
        <begin position="468"/>
        <end position="492"/>
    </location>
</feature>
<dbReference type="PROSITE" id="PS00028">
    <property type="entry name" value="ZINC_FINGER_C2H2_1"/>
    <property type="match status" value="1"/>
</dbReference>
<reference evidence="13" key="1">
    <citation type="submission" date="2022-08" db="EMBL/GenBank/DDBJ databases">
        <title>A Global Phylogenomic Analysis of the Shiitake Genus Lentinula.</title>
        <authorList>
            <consortium name="DOE Joint Genome Institute"/>
            <person name="Sierra-Patev S."/>
            <person name="Min B."/>
            <person name="Naranjo-Ortiz M."/>
            <person name="Looney B."/>
            <person name="Konkel Z."/>
            <person name="Slot J.C."/>
            <person name="Sakamoto Y."/>
            <person name="Steenwyk J.L."/>
            <person name="Rokas A."/>
            <person name="Carro J."/>
            <person name="Camarero S."/>
            <person name="Ferreira P."/>
            <person name="Molpeceres G."/>
            <person name="Ruiz-Duenas F.J."/>
            <person name="Serrano A."/>
            <person name="Henrissat B."/>
            <person name="Drula E."/>
            <person name="Hughes K.W."/>
            <person name="Mata J.L."/>
            <person name="Ishikawa N.K."/>
            <person name="Vargas-Isla R."/>
            <person name="Ushijima S."/>
            <person name="Smith C.A."/>
            <person name="Ahrendt S."/>
            <person name="Andreopoulos W."/>
            <person name="He G."/>
            <person name="Labutti K."/>
            <person name="Lipzen A."/>
            <person name="Ng V."/>
            <person name="Riley R."/>
            <person name="Sandor L."/>
            <person name="Barry K."/>
            <person name="Martinez A.T."/>
            <person name="Xiao Y."/>
            <person name="Gibbons J.G."/>
            <person name="Terashima K."/>
            <person name="Grigoriev I.V."/>
            <person name="Hibbett D.S."/>
        </authorList>
    </citation>
    <scope>NUCLEOTIDE SEQUENCE</scope>
    <source>
        <strain evidence="13">RHP3577 ss4</strain>
    </source>
</reference>
<comment type="caution">
    <text evidence="13">The sequence shown here is derived from an EMBL/GenBank/DDBJ whole genome shotgun (WGS) entry which is preliminary data.</text>
</comment>
<keyword evidence="6" id="KW-0805">Transcription regulation</keyword>
<evidence type="ECO:0000313" key="14">
    <source>
        <dbReference type="Proteomes" id="UP001150217"/>
    </source>
</evidence>
<evidence type="ECO:0000256" key="8">
    <source>
        <dbReference type="ARBA" id="ARBA00023242"/>
    </source>
</evidence>
<feature type="domain" description="C2H2-type" evidence="12">
    <location>
        <begin position="61"/>
        <end position="86"/>
    </location>
</feature>
<feature type="region of interest" description="Disordered" evidence="10">
    <location>
        <begin position="283"/>
        <end position="308"/>
    </location>
</feature>
<evidence type="ECO:0000259" key="12">
    <source>
        <dbReference type="PROSITE" id="PS50157"/>
    </source>
</evidence>
<dbReference type="InterPro" id="IPR017907">
    <property type="entry name" value="Znf_RING_CS"/>
</dbReference>
<dbReference type="InterPro" id="IPR013087">
    <property type="entry name" value="Znf_C2H2_type"/>
</dbReference>